<evidence type="ECO:0000256" key="5">
    <source>
        <dbReference type="PIRSR" id="PIRSR000097-2"/>
    </source>
</evidence>
<feature type="site" description="Lowers pKa of active site Tyr" evidence="6">
    <location>
        <position position="93"/>
    </location>
</feature>
<keyword evidence="9" id="KW-1185">Reference proteome</keyword>
<evidence type="ECO:0000256" key="6">
    <source>
        <dbReference type="PIRSR" id="PIRSR000097-3"/>
    </source>
</evidence>
<evidence type="ECO:0000256" key="4">
    <source>
        <dbReference type="PIRSR" id="PIRSR000097-1"/>
    </source>
</evidence>
<evidence type="ECO:0000259" key="7">
    <source>
        <dbReference type="Pfam" id="PF00248"/>
    </source>
</evidence>
<evidence type="ECO:0000313" key="9">
    <source>
        <dbReference type="Proteomes" id="UP000800041"/>
    </source>
</evidence>
<keyword evidence="2" id="KW-0521">NADP</keyword>
<dbReference type="InterPro" id="IPR020471">
    <property type="entry name" value="AKR"/>
</dbReference>
<evidence type="ECO:0000256" key="3">
    <source>
        <dbReference type="ARBA" id="ARBA00023002"/>
    </source>
</evidence>
<dbReference type="PROSITE" id="PS00062">
    <property type="entry name" value="ALDOKETO_REDUCTASE_2"/>
    <property type="match status" value="1"/>
</dbReference>
<dbReference type="Proteomes" id="UP000800041">
    <property type="component" value="Unassembled WGS sequence"/>
</dbReference>
<protein>
    <submittedName>
        <fullName evidence="8">Aldo/keto reductase</fullName>
    </submittedName>
</protein>
<feature type="binding site" evidence="5">
    <location>
        <position position="125"/>
    </location>
    <ligand>
        <name>substrate</name>
    </ligand>
</feature>
<gene>
    <name evidence="8" type="ORF">K402DRAFT_412755</name>
</gene>
<dbReference type="InterPro" id="IPR023210">
    <property type="entry name" value="NADP_OxRdtase_dom"/>
</dbReference>
<keyword evidence="3" id="KW-0560">Oxidoreductase</keyword>
<sequence length="321" mass="36013">MIPVRFSTLPFLYPINNSSPPQNQSTQKIPVLGFGTWDLSGNTTEAVASAIAAGYRHLDCAKAYGNQKEVAEGIKEGMRRAGIGRGELWVTTKIWGNYHGSKIPEGHNVNLAELDLDYIDLVLMHFPVSSTRTLDYASTWHYMEGLVRENTARFIGISNFNVSMVETLLRNATIVPKVHQMELHPYLPQKDFIAMHKARNIGVTAYAPLGDTHSIYKTMTMSRQNRPPPLLENSVLKDIADARSCTVAQVALAWNMRRGVVVHPKTAQPERMRENFEAYKCKLTADDDGRIDAIEEVNVMRYWNICPTMLGQPCYTGLQDG</sequence>
<reference evidence="8" key="1">
    <citation type="journal article" date="2020" name="Stud. Mycol.">
        <title>101 Dothideomycetes genomes: a test case for predicting lifestyles and emergence of pathogens.</title>
        <authorList>
            <person name="Haridas S."/>
            <person name="Albert R."/>
            <person name="Binder M."/>
            <person name="Bloem J."/>
            <person name="Labutti K."/>
            <person name="Salamov A."/>
            <person name="Andreopoulos B."/>
            <person name="Baker S."/>
            <person name="Barry K."/>
            <person name="Bills G."/>
            <person name="Bluhm B."/>
            <person name="Cannon C."/>
            <person name="Castanera R."/>
            <person name="Culley D."/>
            <person name="Daum C."/>
            <person name="Ezra D."/>
            <person name="Gonzalez J."/>
            <person name="Henrissat B."/>
            <person name="Kuo A."/>
            <person name="Liang C."/>
            <person name="Lipzen A."/>
            <person name="Lutzoni F."/>
            <person name="Magnuson J."/>
            <person name="Mondo S."/>
            <person name="Nolan M."/>
            <person name="Ohm R."/>
            <person name="Pangilinan J."/>
            <person name="Park H.-J."/>
            <person name="Ramirez L."/>
            <person name="Alfaro M."/>
            <person name="Sun H."/>
            <person name="Tritt A."/>
            <person name="Yoshinaga Y."/>
            <person name="Zwiers L.-H."/>
            <person name="Turgeon B."/>
            <person name="Goodwin S."/>
            <person name="Spatafora J."/>
            <person name="Crous P."/>
            <person name="Grigoriev I."/>
        </authorList>
    </citation>
    <scope>NUCLEOTIDE SEQUENCE</scope>
    <source>
        <strain evidence="8">CBS 113979</strain>
    </source>
</reference>
<dbReference type="EMBL" id="ML977157">
    <property type="protein sequence ID" value="KAF1986391.1"/>
    <property type="molecule type" value="Genomic_DNA"/>
</dbReference>
<dbReference type="Pfam" id="PF00248">
    <property type="entry name" value="Aldo_ket_red"/>
    <property type="match status" value="1"/>
</dbReference>
<dbReference type="Gene3D" id="3.20.20.100">
    <property type="entry name" value="NADP-dependent oxidoreductase domain"/>
    <property type="match status" value="1"/>
</dbReference>
<dbReference type="PIRSF" id="PIRSF000097">
    <property type="entry name" value="AKR"/>
    <property type="match status" value="1"/>
</dbReference>
<feature type="domain" description="NADP-dependent oxidoreductase" evidence="7">
    <location>
        <begin position="32"/>
        <end position="295"/>
    </location>
</feature>
<name>A0A6G1GZL1_9PEZI</name>
<dbReference type="InterPro" id="IPR036812">
    <property type="entry name" value="NAD(P)_OxRdtase_dom_sf"/>
</dbReference>
<dbReference type="PANTHER" id="PTHR43827:SF3">
    <property type="entry name" value="NADP-DEPENDENT OXIDOREDUCTASE DOMAIN-CONTAINING PROTEIN"/>
    <property type="match status" value="1"/>
</dbReference>
<proteinExistence type="inferred from homology"/>
<accession>A0A6G1GZL1</accession>
<evidence type="ECO:0000256" key="2">
    <source>
        <dbReference type="ARBA" id="ARBA00022857"/>
    </source>
</evidence>
<dbReference type="OrthoDB" id="416253at2759"/>
<dbReference type="AlphaFoldDB" id="A0A6G1GZL1"/>
<evidence type="ECO:0000256" key="1">
    <source>
        <dbReference type="ARBA" id="ARBA00007905"/>
    </source>
</evidence>
<organism evidence="8 9">
    <name type="scientific">Aulographum hederae CBS 113979</name>
    <dbReference type="NCBI Taxonomy" id="1176131"/>
    <lineage>
        <taxon>Eukaryota</taxon>
        <taxon>Fungi</taxon>
        <taxon>Dikarya</taxon>
        <taxon>Ascomycota</taxon>
        <taxon>Pezizomycotina</taxon>
        <taxon>Dothideomycetes</taxon>
        <taxon>Pleosporomycetidae</taxon>
        <taxon>Aulographales</taxon>
        <taxon>Aulographaceae</taxon>
    </lineage>
</organism>
<dbReference type="GO" id="GO:0016616">
    <property type="term" value="F:oxidoreductase activity, acting on the CH-OH group of donors, NAD or NADP as acceptor"/>
    <property type="evidence" value="ECO:0007669"/>
    <property type="project" value="UniProtKB-ARBA"/>
</dbReference>
<feature type="active site" description="Proton donor" evidence="4">
    <location>
        <position position="64"/>
    </location>
</feature>
<dbReference type="InterPro" id="IPR018170">
    <property type="entry name" value="Aldo/ket_reductase_CS"/>
</dbReference>
<dbReference type="CDD" id="cd19071">
    <property type="entry name" value="AKR_AKR1-5-like"/>
    <property type="match status" value="1"/>
</dbReference>
<dbReference type="PRINTS" id="PR00069">
    <property type="entry name" value="ALDKETRDTASE"/>
</dbReference>
<dbReference type="PANTHER" id="PTHR43827">
    <property type="entry name" value="2,5-DIKETO-D-GLUCONIC ACID REDUCTASE"/>
    <property type="match status" value="1"/>
</dbReference>
<comment type="similarity">
    <text evidence="1">Belongs to the aldo/keto reductase family.</text>
</comment>
<evidence type="ECO:0000313" key="8">
    <source>
        <dbReference type="EMBL" id="KAF1986391.1"/>
    </source>
</evidence>
<dbReference type="SUPFAM" id="SSF51430">
    <property type="entry name" value="NAD(P)-linked oxidoreductase"/>
    <property type="match status" value="1"/>
</dbReference>